<dbReference type="InterPro" id="IPR020845">
    <property type="entry name" value="AMP-binding_CS"/>
</dbReference>
<dbReference type="Pfam" id="PF00501">
    <property type="entry name" value="AMP-binding"/>
    <property type="match status" value="1"/>
</dbReference>
<dbReference type="Pfam" id="PF07690">
    <property type="entry name" value="MFS_1"/>
    <property type="match status" value="1"/>
</dbReference>
<dbReference type="SUPFAM" id="SSF56801">
    <property type="entry name" value="Acetyl-CoA synthetase-like"/>
    <property type="match status" value="1"/>
</dbReference>
<dbReference type="OrthoDB" id="9763207at2"/>
<feature type="transmembrane region" description="Helical" evidence="6">
    <location>
        <begin position="407"/>
        <end position="430"/>
    </location>
</feature>
<dbReference type="InterPro" id="IPR045851">
    <property type="entry name" value="AMP-bd_C_sf"/>
</dbReference>
<feature type="transmembrane region" description="Helical" evidence="6">
    <location>
        <begin position="264"/>
        <end position="283"/>
    </location>
</feature>
<dbReference type="GO" id="GO:0022857">
    <property type="term" value="F:transmembrane transporter activity"/>
    <property type="evidence" value="ECO:0007669"/>
    <property type="project" value="InterPro"/>
</dbReference>
<dbReference type="Gene3D" id="3.40.50.12780">
    <property type="entry name" value="N-terminal domain of ligase-like"/>
    <property type="match status" value="1"/>
</dbReference>
<feature type="transmembrane region" description="Helical" evidence="6">
    <location>
        <begin position="383"/>
        <end position="401"/>
    </location>
</feature>
<evidence type="ECO:0000313" key="9">
    <source>
        <dbReference type="Proteomes" id="UP000198729"/>
    </source>
</evidence>
<evidence type="ECO:0000259" key="7">
    <source>
        <dbReference type="SMART" id="SM00563"/>
    </source>
</evidence>
<keyword evidence="3 6" id="KW-0812">Transmembrane</keyword>
<dbReference type="InterPro" id="IPR002123">
    <property type="entry name" value="Plipid/glycerol_acylTrfase"/>
</dbReference>
<dbReference type="Proteomes" id="UP000198729">
    <property type="component" value="Unassembled WGS sequence"/>
</dbReference>
<dbReference type="GO" id="GO:0006631">
    <property type="term" value="P:fatty acid metabolic process"/>
    <property type="evidence" value="ECO:0007669"/>
    <property type="project" value="TreeGrafter"/>
</dbReference>
<feature type="domain" description="Phospholipid/glycerol acyltransferase" evidence="7">
    <location>
        <begin position="459"/>
        <end position="569"/>
    </location>
</feature>
<organism evidence="8 9">
    <name type="scientific">Nitrosomonas mobilis</name>
    <dbReference type="NCBI Taxonomy" id="51642"/>
    <lineage>
        <taxon>Bacteria</taxon>
        <taxon>Pseudomonadati</taxon>
        <taxon>Pseudomonadota</taxon>
        <taxon>Betaproteobacteria</taxon>
        <taxon>Nitrosomonadales</taxon>
        <taxon>Nitrosomonadaceae</taxon>
        <taxon>Nitrosomonas</taxon>
    </lineage>
</organism>
<dbReference type="CDD" id="cd06173">
    <property type="entry name" value="MFS_MefA_like"/>
    <property type="match status" value="1"/>
</dbReference>
<feature type="transmembrane region" description="Helical" evidence="6">
    <location>
        <begin position="691"/>
        <end position="712"/>
    </location>
</feature>
<dbReference type="SUPFAM" id="SSF69593">
    <property type="entry name" value="Glycerol-3-phosphate (1)-acyltransferase"/>
    <property type="match status" value="1"/>
</dbReference>
<dbReference type="PROSITE" id="PS00455">
    <property type="entry name" value="AMP_BINDING"/>
    <property type="match status" value="1"/>
</dbReference>
<dbReference type="Pfam" id="PF01553">
    <property type="entry name" value="Acyltransferase"/>
    <property type="match status" value="1"/>
</dbReference>
<dbReference type="Gene3D" id="3.30.300.30">
    <property type="match status" value="1"/>
</dbReference>
<evidence type="ECO:0000256" key="1">
    <source>
        <dbReference type="ARBA" id="ARBA00006432"/>
    </source>
</evidence>
<dbReference type="InterPro" id="IPR011701">
    <property type="entry name" value="MFS"/>
</dbReference>
<dbReference type="EMBL" id="FMWO01000048">
    <property type="protein sequence ID" value="SCZ85699.1"/>
    <property type="molecule type" value="Genomic_DNA"/>
</dbReference>
<protein>
    <submittedName>
        <fullName evidence="8">AMP-dependent synthetase and ligase</fullName>
    </submittedName>
</protein>
<dbReference type="GO" id="GO:0016746">
    <property type="term" value="F:acyltransferase activity"/>
    <property type="evidence" value="ECO:0007669"/>
    <property type="project" value="InterPro"/>
</dbReference>
<dbReference type="PANTHER" id="PTHR43201:SF5">
    <property type="entry name" value="MEDIUM-CHAIN ACYL-COA LIGASE ACSF2, MITOCHONDRIAL"/>
    <property type="match status" value="1"/>
</dbReference>
<evidence type="ECO:0000256" key="2">
    <source>
        <dbReference type="ARBA" id="ARBA00022598"/>
    </source>
</evidence>
<feature type="transmembrane region" description="Helical" evidence="6">
    <location>
        <begin position="177"/>
        <end position="196"/>
    </location>
</feature>
<evidence type="ECO:0000313" key="8">
    <source>
        <dbReference type="EMBL" id="SCZ85699.1"/>
    </source>
</evidence>
<dbReference type="PANTHER" id="PTHR43201">
    <property type="entry name" value="ACYL-COA SYNTHETASE"/>
    <property type="match status" value="1"/>
</dbReference>
<evidence type="ECO:0000256" key="5">
    <source>
        <dbReference type="ARBA" id="ARBA00023136"/>
    </source>
</evidence>
<feature type="transmembrane region" description="Helical" evidence="6">
    <location>
        <begin position="340"/>
        <end position="362"/>
    </location>
</feature>
<keyword evidence="5 6" id="KW-0472">Membrane</keyword>
<dbReference type="STRING" id="51642.NSMM_400177"/>
<dbReference type="AlphaFoldDB" id="A0A1G5SH30"/>
<dbReference type="InterPro" id="IPR036259">
    <property type="entry name" value="MFS_trans_sf"/>
</dbReference>
<dbReference type="Gene3D" id="1.20.1250.20">
    <property type="entry name" value="MFS general substrate transporter like domains"/>
    <property type="match status" value="1"/>
</dbReference>
<keyword evidence="4 6" id="KW-1133">Transmembrane helix</keyword>
<keyword evidence="2 8" id="KW-0436">Ligase</keyword>
<reference evidence="8 9" key="1">
    <citation type="submission" date="2016-10" db="EMBL/GenBank/DDBJ databases">
        <authorList>
            <person name="de Groot N.N."/>
        </authorList>
    </citation>
    <scope>NUCLEOTIDE SEQUENCE [LARGE SCALE GENOMIC DNA]</scope>
    <source>
        <strain evidence="8">1</strain>
    </source>
</reference>
<gene>
    <name evidence="8" type="ORF">NSMM_400177</name>
</gene>
<keyword evidence="9" id="KW-1185">Reference proteome</keyword>
<dbReference type="SMART" id="SM00563">
    <property type="entry name" value="PlsC"/>
    <property type="match status" value="1"/>
</dbReference>
<name>A0A1G5SH30_9PROT</name>
<dbReference type="GO" id="GO:0031956">
    <property type="term" value="F:medium-chain fatty acid-CoA ligase activity"/>
    <property type="evidence" value="ECO:0007669"/>
    <property type="project" value="TreeGrafter"/>
</dbReference>
<evidence type="ECO:0000256" key="6">
    <source>
        <dbReference type="SAM" id="Phobius"/>
    </source>
</evidence>
<sequence>MHPSQWKLLASRRFLPFFVTQFLGAFNDNVFKNALVILITYAAMGSSGLSPQIMVTLAAGIFILPFFLFSATAGQFADKWDKAQLIKHIKFVEIVLMIGAATGFYLNSMLLLLCVLFLMGAQSAFFGPLKYGILPDQLEAHELIGGNALVSAGTFIAILLGTIAGGLLILSEQGNNIVSVMVISAALVGWLVSLFIPATRPASPDITVSYALLQETRAIIDQIREHRTIFRAILGISWFWLFGATFLSQFPTFAKTIVSGNEEVVTLFLTVFSIGVGLGALLCNRFLKGEVAATYVPLGILGMTVFTVDLYFASQSLPPPLSQELTGAAAFLSSMAHWRILLDMLAISISGGLYIVPLYAIVQSEAEDSHRARTIAGNNIMNALFMVVSTLGISLMLALDFTVPEVFLTIALLNGVVAIYISSLLPYALVKSLLQWLFHTLYRLEVNGAEHYRQAGSRVLIIANHLSFLDAALISISLPERLCFAINSNVARRWWVRPFLFLADTVAIDPANPMSTRLLIERIKNGDKVVIFPEGRLTLTGSLMKIYDGPAMIADKSGAMLLPISLKGPQYTPFSRLKGKVRLRWFPKISVEIMPPTRLDLPDTLRGKQRRQMASLKLYDLMTETMFHSHVMRETLFQSLLDASATHGKQHIIAEDVERKPLSYFQLIMRSFILGLVLRRMIPNFGNQPHIGILLPNMVNSLVCFFALQAFGRVPAMLNFSSSSKNLLLTCQSARIQTVITARGFIEKAKLSNLITDLQQQGILLCYLEDIPHRIHWWDKLIGWLSASLPRLAYRLTDSRQNPDEAAVILFTSGSEGVPKGVVLSHANLQANRYQVTSRIDFGPDDIVFNVLPIFHAFGLTGGTLLPVLTGIRTFLYPSPLHYRIIPELVYDTNATLLFGTDTFLTGYARYANAYDFYSVRYVFAGAEKLREATRKLWSEKFGVRIFEGYGATETSPILSLNTPMHNRAGSVGRLLPAILHQLEPVPGVEQGGKLLVKGPNIMQGYYLANTPGKIVPPADNWYDTGDIVAIDDEGYVFIKGRVKRFAKIGGEMVSLTAVEEAICQLWPDDTHAAMQSSDEKKGEKIILVTTCPHANQTDLIVHFRENGLGELGIPKTILAIDRLPILASGKTDYVTLREWMEQQLAL</sequence>
<feature type="transmembrane region" description="Helical" evidence="6">
    <location>
        <begin position="148"/>
        <end position="170"/>
    </location>
</feature>
<feature type="transmembrane region" description="Helical" evidence="6">
    <location>
        <begin position="53"/>
        <end position="73"/>
    </location>
</feature>
<feature type="transmembrane region" description="Helical" evidence="6">
    <location>
        <begin position="94"/>
        <end position="119"/>
    </location>
</feature>
<accession>A0A1G5SH30</accession>
<dbReference type="RefSeq" id="WP_090286190.1">
    <property type="nucleotide sequence ID" value="NZ_FMWO01000048.1"/>
</dbReference>
<dbReference type="CDD" id="cd07989">
    <property type="entry name" value="LPLAT_AGPAT-like"/>
    <property type="match status" value="1"/>
</dbReference>
<dbReference type="NCBIfam" id="NF005291">
    <property type="entry name" value="PRK06814.1"/>
    <property type="match status" value="1"/>
</dbReference>
<feature type="transmembrane region" description="Helical" evidence="6">
    <location>
        <begin position="295"/>
        <end position="313"/>
    </location>
</feature>
<dbReference type="InterPro" id="IPR042099">
    <property type="entry name" value="ANL_N_sf"/>
</dbReference>
<dbReference type="SUPFAM" id="SSF103473">
    <property type="entry name" value="MFS general substrate transporter"/>
    <property type="match status" value="1"/>
</dbReference>
<dbReference type="InterPro" id="IPR000873">
    <property type="entry name" value="AMP-dep_synth/lig_dom"/>
</dbReference>
<comment type="similarity">
    <text evidence="1">Belongs to the ATP-dependent AMP-binding enzyme family.</text>
</comment>
<evidence type="ECO:0000256" key="3">
    <source>
        <dbReference type="ARBA" id="ARBA00022692"/>
    </source>
</evidence>
<evidence type="ECO:0000256" key="4">
    <source>
        <dbReference type="ARBA" id="ARBA00022989"/>
    </source>
</evidence>
<proteinExistence type="inferred from homology"/>